<organism evidence="2 3">
    <name type="scientific">Bizionia algoritergicola</name>
    <dbReference type="NCBI Taxonomy" id="291187"/>
    <lineage>
        <taxon>Bacteria</taxon>
        <taxon>Pseudomonadati</taxon>
        <taxon>Bacteroidota</taxon>
        <taxon>Flavobacteriia</taxon>
        <taxon>Flavobacteriales</taxon>
        <taxon>Flavobacteriaceae</taxon>
        <taxon>Bizionia</taxon>
    </lineage>
</organism>
<dbReference type="RefSeq" id="WP_066250070.1">
    <property type="nucleotide sequence ID" value="NZ_VSKL01000006.1"/>
</dbReference>
<reference evidence="2 3" key="1">
    <citation type="submission" date="2019-08" db="EMBL/GenBank/DDBJ databases">
        <title>Genomes of Antarctic Bizionia species.</title>
        <authorList>
            <person name="Bowman J.P."/>
        </authorList>
    </citation>
    <scope>NUCLEOTIDE SEQUENCE [LARGE SCALE GENOMIC DNA]</scope>
    <source>
        <strain evidence="2 3">APA-1</strain>
    </source>
</reference>
<dbReference type="EMBL" id="VSKL01000006">
    <property type="protein sequence ID" value="TYB71550.1"/>
    <property type="molecule type" value="Genomic_DNA"/>
</dbReference>
<dbReference type="Proteomes" id="UP000324358">
    <property type="component" value="Unassembled WGS sequence"/>
</dbReference>
<gene>
    <name evidence="2" type="ORF">ES675_13420</name>
</gene>
<comment type="caution">
    <text evidence="2">The sequence shown here is derived from an EMBL/GenBank/DDBJ whole genome shotgun (WGS) entry which is preliminary data.</text>
</comment>
<evidence type="ECO:0000256" key="1">
    <source>
        <dbReference type="SAM" id="Phobius"/>
    </source>
</evidence>
<dbReference type="AlphaFoldDB" id="A0A5D0QQR6"/>
<evidence type="ECO:0008006" key="4">
    <source>
        <dbReference type="Google" id="ProtNLM"/>
    </source>
</evidence>
<keyword evidence="3" id="KW-1185">Reference proteome</keyword>
<dbReference type="OrthoDB" id="1453232at2"/>
<protein>
    <recommendedName>
        <fullName evidence="4">DUF3899 domain-containing protein</fullName>
    </recommendedName>
</protein>
<accession>A0A5D0QQR6</accession>
<keyword evidence="1" id="KW-1133">Transmembrane helix</keyword>
<feature type="transmembrane region" description="Helical" evidence="1">
    <location>
        <begin position="57"/>
        <end position="76"/>
    </location>
</feature>
<keyword evidence="1" id="KW-0812">Transmembrane</keyword>
<proteinExistence type="predicted"/>
<evidence type="ECO:0000313" key="3">
    <source>
        <dbReference type="Proteomes" id="UP000324358"/>
    </source>
</evidence>
<keyword evidence="1" id="KW-0472">Membrane</keyword>
<name>A0A5D0QQR6_9FLAO</name>
<sequence>MDIIVELFFRGFIVDVLGKNLRFLFYKIIGQPKSMKYLTADKTSDNYQMISQHMSNVIVGLIIFSGISTLIAYLLFR</sequence>
<evidence type="ECO:0000313" key="2">
    <source>
        <dbReference type="EMBL" id="TYB71550.1"/>
    </source>
</evidence>